<evidence type="ECO:0000256" key="1">
    <source>
        <dbReference type="SAM" id="Phobius"/>
    </source>
</evidence>
<sequence length="66" mass="6891">MGFRGSVAIVVIFLAMVLAVANAQYGGGNYADSSPSKNIGSTNSSPAFLLGFVAFIISFFVIRKSI</sequence>
<evidence type="ECO:0008006" key="5">
    <source>
        <dbReference type="Google" id="ProtNLM"/>
    </source>
</evidence>
<reference evidence="3" key="1">
    <citation type="submission" date="2016-11" db="EMBL/GenBank/DDBJ databases">
        <title>The genome of Nicotiana attenuata.</title>
        <authorList>
            <person name="Xu S."/>
            <person name="Brockmoeller T."/>
            <person name="Gaquerel E."/>
            <person name="Navarro A."/>
            <person name="Kuhl H."/>
            <person name="Gase K."/>
            <person name="Ling Z."/>
            <person name="Zhou W."/>
            <person name="Kreitzer C."/>
            <person name="Stanke M."/>
            <person name="Tang H."/>
            <person name="Lyons E."/>
            <person name="Pandey P."/>
            <person name="Pandey S.P."/>
            <person name="Timmermann B."/>
            <person name="Baldwin I.T."/>
        </authorList>
    </citation>
    <scope>NUCLEOTIDE SEQUENCE [LARGE SCALE GENOMIC DNA]</scope>
    <source>
        <strain evidence="3">UT</strain>
    </source>
</reference>
<dbReference type="Gramene" id="OIT36470">
    <property type="protein sequence ID" value="OIT36470"/>
    <property type="gene ID" value="A4A49_29567"/>
</dbReference>
<keyword evidence="2" id="KW-0732">Signal</keyword>
<protein>
    <recommendedName>
        <fullName evidence="5">Transmembrane protein</fullName>
    </recommendedName>
</protein>
<proteinExistence type="predicted"/>
<evidence type="ECO:0000256" key="2">
    <source>
        <dbReference type="SAM" id="SignalP"/>
    </source>
</evidence>
<evidence type="ECO:0000313" key="4">
    <source>
        <dbReference type="Proteomes" id="UP000187609"/>
    </source>
</evidence>
<feature type="transmembrane region" description="Helical" evidence="1">
    <location>
        <begin position="47"/>
        <end position="63"/>
    </location>
</feature>
<keyword evidence="1" id="KW-0812">Transmembrane</keyword>
<feature type="chain" id="PRO_5016392027" description="Transmembrane protein" evidence="2">
    <location>
        <begin position="24"/>
        <end position="66"/>
    </location>
</feature>
<organism evidence="3 4">
    <name type="scientific">Nicotiana attenuata</name>
    <name type="common">Coyote tobacco</name>
    <dbReference type="NCBI Taxonomy" id="49451"/>
    <lineage>
        <taxon>Eukaryota</taxon>
        <taxon>Viridiplantae</taxon>
        <taxon>Streptophyta</taxon>
        <taxon>Embryophyta</taxon>
        <taxon>Tracheophyta</taxon>
        <taxon>Spermatophyta</taxon>
        <taxon>Magnoliopsida</taxon>
        <taxon>eudicotyledons</taxon>
        <taxon>Gunneridae</taxon>
        <taxon>Pentapetalae</taxon>
        <taxon>asterids</taxon>
        <taxon>lamiids</taxon>
        <taxon>Solanales</taxon>
        <taxon>Solanaceae</taxon>
        <taxon>Nicotianoideae</taxon>
        <taxon>Nicotianeae</taxon>
        <taxon>Nicotiana</taxon>
    </lineage>
</organism>
<feature type="signal peptide" evidence="2">
    <location>
        <begin position="1"/>
        <end position="23"/>
    </location>
</feature>
<gene>
    <name evidence="3" type="ORF">A4A49_29567</name>
</gene>
<dbReference type="Proteomes" id="UP000187609">
    <property type="component" value="Unassembled WGS sequence"/>
</dbReference>
<keyword evidence="1" id="KW-0472">Membrane</keyword>
<keyword evidence="4" id="KW-1185">Reference proteome</keyword>
<evidence type="ECO:0000313" key="3">
    <source>
        <dbReference type="EMBL" id="OIT36470.1"/>
    </source>
</evidence>
<comment type="caution">
    <text evidence="3">The sequence shown here is derived from an EMBL/GenBank/DDBJ whole genome shotgun (WGS) entry which is preliminary data.</text>
</comment>
<keyword evidence="1" id="KW-1133">Transmembrane helix</keyword>
<name>A0A314L4F0_NICAT</name>
<dbReference type="AlphaFoldDB" id="A0A314L4F0"/>
<accession>A0A314L4F0</accession>
<dbReference type="EMBL" id="MJEQ01000430">
    <property type="protein sequence ID" value="OIT36470.1"/>
    <property type="molecule type" value="Genomic_DNA"/>
</dbReference>